<protein>
    <submittedName>
        <fullName evidence="1">Putative RecX protein</fullName>
    </submittedName>
</protein>
<keyword evidence="2" id="KW-1185">Reference proteome</keyword>
<evidence type="ECO:0000313" key="2">
    <source>
        <dbReference type="Proteomes" id="UP000008388"/>
    </source>
</evidence>
<dbReference type="GeneID" id="26643771"/>
<proteinExistence type="predicted"/>
<dbReference type="KEGG" id="vg:26643771"/>
<accession>F8SJ86</accession>
<gene>
    <name evidence="1" type="primary">243</name>
</gene>
<sequence>MEQYPDIDEWNNPDWEAGGRIHNWRRYAGQDLRLVWNTFSLDQKQAIYKTLDEVAGNEHWD</sequence>
<evidence type="ECO:0000313" key="1">
    <source>
        <dbReference type="EMBL" id="AEH03666.1"/>
    </source>
</evidence>
<dbReference type="EMBL" id="HQ630627">
    <property type="protein sequence ID" value="AEH03666.1"/>
    <property type="molecule type" value="Genomic_DNA"/>
</dbReference>
<organism evidence="1 2">
    <name type="scientific">Pseudomonas phage PhiPA3</name>
    <name type="common">Pseudomonas aeruginosa phage PhiPA3</name>
    <dbReference type="NCBI Taxonomy" id="998086"/>
    <lineage>
        <taxon>Viruses</taxon>
        <taxon>Duplodnaviria</taxon>
        <taxon>Heunggongvirae</taxon>
        <taxon>Uroviricota</taxon>
        <taxon>Caudoviricetes</taxon>
        <taxon>Chimalliviridae</taxon>
        <taxon>Miltoncavirus</taxon>
        <taxon>Miltoncavirus PhiPA3</taxon>
    </lineage>
</organism>
<organismHost>
    <name type="scientific">Pseudomonas aeruginosa</name>
    <dbReference type="NCBI Taxonomy" id="287"/>
</organismHost>
<dbReference type="Proteomes" id="UP000008388">
    <property type="component" value="Segment"/>
</dbReference>
<name>F8SJ86_BPPA3</name>
<dbReference type="RefSeq" id="YP_009217322.1">
    <property type="nucleotide sequence ID" value="NC_028999.1"/>
</dbReference>
<reference evidence="1 2" key="1">
    <citation type="journal article" date="2011" name="Microbiology">
        <title>The Pseudomonas aeruginosa generalized transducing phage phiPA3 is a new member of the phiKZ-like group of 'jumbo' phages, and infects model laboratory strains and clinical isolates from cystic fibrosis patients.</title>
        <authorList>
            <person name="Monson R."/>
            <person name="Foulds I."/>
            <person name="Foweraker J."/>
            <person name="Welch M."/>
            <person name="Salmond G.P."/>
        </authorList>
    </citation>
    <scope>NUCLEOTIDE SEQUENCE [LARGE SCALE GENOMIC DNA]</scope>
</reference>